<dbReference type="PANTHER" id="PTHR43213">
    <property type="entry name" value="BIFUNCTIONAL DTTP/UTP PYROPHOSPHATASE/METHYLTRANSFERASE PROTEIN-RELATED"/>
    <property type="match status" value="1"/>
</dbReference>
<dbReference type="SUPFAM" id="SSF52972">
    <property type="entry name" value="ITPase-like"/>
    <property type="match status" value="1"/>
</dbReference>
<evidence type="ECO:0000256" key="1">
    <source>
        <dbReference type="ARBA" id="ARBA00022801"/>
    </source>
</evidence>
<dbReference type="Proteomes" id="UP001652660">
    <property type="component" value="Chromosome 7e"/>
</dbReference>
<dbReference type="HAMAP" id="MF_00528">
    <property type="entry name" value="Maf"/>
    <property type="match status" value="1"/>
</dbReference>
<accession>A0ABM4VAM8</accession>
<dbReference type="Pfam" id="PF02545">
    <property type="entry name" value="Maf"/>
    <property type="match status" value="1"/>
</dbReference>
<dbReference type="PANTHER" id="PTHR43213:SF4">
    <property type="entry name" value="7-METHYL-GTP PYROPHOSPHATASE"/>
    <property type="match status" value="1"/>
</dbReference>
<keyword evidence="2" id="KW-1185">Reference proteome</keyword>
<keyword evidence="1" id="KW-0378">Hydrolase</keyword>
<dbReference type="RefSeq" id="XP_071916592.1">
    <property type="nucleotide sequence ID" value="XM_072060491.1"/>
</dbReference>
<dbReference type="PIRSF" id="PIRSF006305">
    <property type="entry name" value="Maf"/>
    <property type="match status" value="1"/>
</dbReference>
<dbReference type="Gene3D" id="3.90.950.10">
    <property type="match status" value="1"/>
</dbReference>
<dbReference type="InterPro" id="IPR003697">
    <property type="entry name" value="Maf-like"/>
</dbReference>
<organism evidence="2 3">
    <name type="scientific">Coffea arabica</name>
    <name type="common">Arabian coffee</name>
    <dbReference type="NCBI Taxonomy" id="13443"/>
    <lineage>
        <taxon>Eukaryota</taxon>
        <taxon>Viridiplantae</taxon>
        <taxon>Streptophyta</taxon>
        <taxon>Embryophyta</taxon>
        <taxon>Tracheophyta</taxon>
        <taxon>Spermatophyta</taxon>
        <taxon>Magnoliopsida</taxon>
        <taxon>eudicotyledons</taxon>
        <taxon>Gunneridae</taxon>
        <taxon>Pentapetalae</taxon>
        <taxon>asterids</taxon>
        <taxon>lamiids</taxon>
        <taxon>Gentianales</taxon>
        <taxon>Rubiaceae</taxon>
        <taxon>Ixoroideae</taxon>
        <taxon>Gardenieae complex</taxon>
        <taxon>Bertiereae - Coffeeae clade</taxon>
        <taxon>Coffeeae</taxon>
        <taxon>Coffea</taxon>
    </lineage>
</organism>
<name>A0ABM4VAM8_COFAR</name>
<protein>
    <submittedName>
        <fullName evidence="3">Uncharacterized protein isoform X1</fullName>
    </submittedName>
</protein>
<evidence type="ECO:0000313" key="2">
    <source>
        <dbReference type="Proteomes" id="UP001652660"/>
    </source>
</evidence>
<gene>
    <name evidence="3" type="primary">LOC140004291</name>
</gene>
<dbReference type="InterPro" id="IPR029001">
    <property type="entry name" value="ITPase-like_fam"/>
</dbReference>
<evidence type="ECO:0000313" key="3">
    <source>
        <dbReference type="RefSeq" id="XP_071916592.1"/>
    </source>
</evidence>
<reference evidence="3" key="1">
    <citation type="submission" date="2025-08" db="UniProtKB">
        <authorList>
            <consortium name="RefSeq"/>
        </authorList>
    </citation>
    <scope>IDENTIFICATION</scope>
    <source>
        <tissue evidence="3">Leaves</tissue>
    </source>
</reference>
<proteinExistence type="inferred from homology"/>
<sequence>MAPRNASFKKIILGSSSMARRQILSEMGFEFTVMTADIDEKSVRKEKPEDLVMALAEAKRELESLNAKGKCRGLSSNFSNIRPAFHDKRADAIISRLKNTSYLGENEQPVLLITADTVAVFEGTVREKPSSKEEARKYLRDYSRGHTSVLGSVVVSNLTSGNRKGGWDRAEVYFHEIPDDVIDNLIEEGIILNVSGALMLEHPLTLPFVDTVIGTADHVMGLSKALTEKLIQEAL</sequence>
<dbReference type="GeneID" id="140004291"/>